<dbReference type="InterPro" id="IPR025655">
    <property type="entry name" value="PEX14"/>
</dbReference>
<evidence type="ECO:0000256" key="7">
    <source>
        <dbReference type="ARBA" id="ARBA00029502"/>
    </source>
</evidence>
<keyword evidence="12" id="KW-1133">Transmembrane helix</keyword>
<comment type="similarity">
    <text evidence="1 10">Belongs to the peroxin-14 family.</text>
</comment>
<keyword evidence="2 10" id="KW-0813">Transport</keyword>
<proteinExistence type="inferred from homology"/>
<comment type="function">
    <text evidence="10">Component of the PEX13-PEX14 docking complex, a translocon channel that specifically mediates the import of peroxisomal cargo proteins bound to PEX5 receptor. The PEX13-PEX14 docking complex forms a large import pore which can be opened to a diameter of about 9 nm. Mechanistically, PEX5 receptor along with cargo proteins associates with the PEX14 subunit of the PEX13-PEX14 docking complex in the cytosol, leading to the insertion of the receptor into the organelle membrane with the concomitant translocation of the cargo into the peroxisome matrix.</text>
</comment>
<dbReference type="CTD" id="5195"/>
<evidence type="ECO:0000313" key="14">
    <source>
        <dbReference type="Proteomes" id="UP000504606"/>
    </source>
</evidence>
<dbReference type="Gene3D" id="1.10.10.10">
    <property type="entry name" value="Winged helix-like DNA-binding domain superfamily/Winged helix DNA-binding domain"/>
    <property type="match status" value="1"/>
</dbReference>
<dbReference type="InterPro" id="IPR006785">
    <property type="entry name" value="Pex14_N"/>
</dbReference>
<protein>
    <recommendedName>
        <fullName evidence="7 10">Peroxisomal membrane protein PEX14</fullName>
    </recommendedName>
    <alternativeName>
        <fullName evidence="8 10">Peroxin-14</fullName>
    </alternativeName>
</protein>
<keyword evidence="14" id="KW-1185">Reference proteome</keyword>
<reference evidence="15" key="1">
    <citation type="submission" date="2025-08" db="UniProtKB">
        <authorList>
            <consortium name="RefSeq"/>
        </authorList>
    </citation>
    <scope>IDENTIFICATION</scope>
    <source>
        <tissue evidence="15">Whole organism</tissue>
    </source>
</reference>
<evidence type="ECO:0000256" key="11">
    <source>
        <dbReference type="SAM" id="MobiDB-lite"/>
    </source>
</evidence>
<dbReference type="PANTHER" id="PTHR23058:SF0">
    <property type="entry name" value="PEROXISOMAL MEMBRANE PROTEIN PEX14"/>
    <property type="match status" value="1"/>
</dbReference>
<dbReference type="GeneID" id="113207467"/>
<feature type="compositionally biased region" description="Polar residues" evidence="11">
    <location>
        <begin position="243"/>
        <end position="260"/>
    </location>
</feature>
<keyword evidence="3 10" id="KW-0653">Protein transport</keyword>
<evidence type="ECO:0000256" key="12">
    <source>
        <dbReference type="SAM" id="Phobius"/>
    </source>
</evidence>
<dbReference type="Pfam" id="PF04695">
    <property type="entry name" value="Pex14_N"/>
    <property type="match status" value="1"/>
</dbReference>
<evidence type="ECO:0000256" key="8">
    <source>
        <dbReference type="ARBA" id="ARBA00029691"/>
    </source>
</evidence>
<dbReference type="InterPro" id="IPR036388">
    <property type="entry name" value="WH-like_DNA-bd_sf"/>
</dbReference>
<evidence type="ECO:0000256" key="5">
    <source>
        <dbReference type="ARBA" id="ARBA00023136"/>
    </source>
</evidence>
<sequence length="292" mass="32434">MSSTSSDIPTVSCVPREGLIDTAVRFLTNPNVVDRPFQQKQSFLKSKGMTNEEINIACERANVHTSEPRQDAMIPMYGLPQHTVAPQPTSLWIRVRDVLHTFALLGGLGYVLYWVYKAYIEPFLFGRPKPKKSTEESLAAIEDAVSNVSRCTTELKAEIRSELSRISQERESGATRSLSDIKSDIATVKGLLLNRQQFPRAPNTSSLRSNQNSKPSIPIWQMSSDQQNDQKDEEEGSGDKVLHNNNPDQSSVDFTTSTDSPSKHETNGNPSSRILNDSVDNITNGHNSEVSQ</sequence>
<keyword evidence="12" id="KW-0812">Transmembrane</keyword>
<keyword evidence="5 10" id="KW-0472">Membrane</keyword>
<feature type="compositionally biased region" description="Polar residues" evidence="11">
    <location>
        <begin position="267"/>
        <end position="292"/>
    </location>
</feature>
<dbReference type="GO" id="GO:0016560">
    <property type="term" value="P:protein import into peroxisome matrix, docking"/>
    <property type="evidence" value="ECO:0007669"/>
    <property type="project" value="UniProtKB-UniRule"/>
</dbReference>
<dbReference type="GO" id="GO:0005102">
    <property type="term" value="F:signaling receptor binding"/>
    <property type="evidence" value="ECO:0007669"/>
    <property type="project" value="TreeGrafter"/>
</dbReference>
<dbReference type="GO" id="GO:1990429">
    <property type="term" value="C:peroxisomal importomer complex"/>
    <property type="evidence" value="ECO:0007669"/>
    <property type="project" value="TreeGrafter"/>
</dbReference>
<accession>A0A6J1SGK3</accession>
<feature type="region of interest" description="Disordered" evidence="11">
    <location>
        <begin position="196"/>
        <end position="292"/>
    </location>
</feature>
<keyword evidence="4" id="KW-0811">Translocation</keyword>
<evidence type="ECO:0000256" key="4">
    <source>
        <dbReference type="ARBA" id="ARBA00023010"/>
    </source>
</evidence>
<organism evidence="14 15">
    <name type="scientific">Frankliniella occidentalis</name>
    <name type="common">Western flower thrips</name>
    <name type="synonym">Euthrips occidentalis</name>
    <dbReference type="NCBI Taxonomy" id="133901"/>
    <lineage>
        <taxon>Eukaryota</taxon>
        <taxon>Metazoa</taxon>
        <taxon>Ecdysozoa</taxon>
        <taxon>Arthropoda</taxon>
        <taxon>Hexapoda</taxon>
        <taxon>Insecta</taxon>
        <taxon>Pterygota</taxon>
        <taxon>Neoptera</taxon>
        <taxon>Paraneoptera</taxon>
        <taxon>Thysanoptera</taxon>
        <taxon>Terebrantia</taxon>
        <taxon>Thripoidea</taxon>
        <taxon>Thripidae</taxon>
        <taxon>Frankliniella</taxon>
    </lineage>
</organism>
<dbReference type="RefSeq" id="XP_026279833.1">
    <property type="nucleotide sequence ID" value="XM_026424048.2"/>
</dbReference>
<evidence type="ECO:0000259" key="13">
    <source>
        <dbReference type="Pfam" id="PF04695"/>
    </source>
</evidence>
<comment type="subcellular location">
    <subcellularLocation>
        <location evidence="9 10">Peroxisome membrane</location>
    </subcellularLocation>
</comment>
<evidence type="ECO:0000313" key="15">
    <source>
        <dbReference type="RefSeq" id="XP_026279833.1"/>
    </source>
</evidence>
<feature type="transmembrane region" description="Helical" evidence="12">
    <location>
        <begin position="98"/>
        <end position="116"/>
    </location>
</feature>
<evidence type="ECO:0000256" key="2">
    <source>
        <dbReference type="ARBA" id="ARBA00022448"/>
    </source>
</evidence>
<gene>
    <name evidence="15" type="primary">LOC113207467</name>
</gene>
<keyword evidence="6 10" id="KW-0576">Peroxisome</keyword>
<dbReference type="KEGG" id="foc:113207467"/>
<evidence type="ECO:0000256" key="3">
    <source>
        <dbReference type="ARBA" id="ARBA00022927"/>
    </source>
</evidence>
<dbReference type="PANTHER" id="PTHR23058">
    <property type="entry name" value="PEROXISOMAL MEMBRANE PROTEIN PEX14"/>
    <property type="match status" value="1"/>
</dbReference>
<dbReference type="AlphaFoldDB" id="A0A6J1SGK3"/>
<name>A0A6J1SGK3_FRAOC</name>
<evidence type="ECO:0000256" key="10">
    <source>
        <dbReference type="RuleBase" id="RU367032"/>
    </source>
</evidence>
<evidence type="ECO:0000256" key="6">
    <source>
        <dbReference type="ARBA" id="ARBA00023140"/>
    </source>
</evidence>
<evidence type="ECO:0000256" key="1">
    <source>
        <dbReference type="ARBA" id="ARBA00005443"/>
    </source>
</evidence>
<dbReference type="Proteomes" id="UP000504606">
    <property type="component" value="Unplaced"/>
</dbReference>
<dbReference type="OrthoDB" id="441517at2759"/>
<feature type="compositionally biased region" description="Polar residues" evidence="11">
    <location>
        <begin position="196"/>
        <end position="227"/>
    </location>
</feature>
<dbReference type="GO" id="GO:0005778">
    <property type="term" value="C:peroxisomal membrane"/>
    <property type="evidence" value="ECO:0007669"/>
    <property type="project" value="UniProtKB-SubCell"/>
</dbReference>
<evidence type="ECO:0000256" key="9">
    <source>
        <dbReference type="ARBA" id="ARBA00046271"/>
    </source>
</evidence>
<feature type="domain" description="Peroxisome membrane anchor protein Pex14p N-terminal" evidence="13">
    <location>
        <begin position="16"/>
        <end position="57"/>
    </location>
</feature>